<dbReference type="AlphaFoldDB" id="A0A4V2V4S5"/>
<feature type="domain" description="ABC transporter" evidence="6">
    <location>
        <begin position="5"/>
        <end position="235"/>
    </location>
</feature>
<comment type="similarity">
    <text evidence="2">Belongs to the ABC transporter superfamily.</text>
</comment>
<dbReference type="EMBL" id="SMAR01000004">
    <property type="protein sequence ID" value="TCT42814.1"/>
    <property type="molecule type" value="Genomic_DNA"/>
</dbReference>
<evidence type="ECO:0000259" key="6">
    <source>
        <dbReference type="PROSITE" id="PS50893"/>
    </source>
</evidence>
<evidence type="ECO:0000313" key="8">
    <source>
        <dbReference type="Proteomes" id="UP000295097"/>
    </source>
</evidence>
<dbReference type="Gene3D" id="3.40.50.300">
    <property type="entry name" value="P-loop containing nucleotide triphosphate hydrolases"/>
    <property type="match status" value="1"/>
</dbReference>
<dbReference type="PANTHER" id="PTHR43875:SF3">
    <property type="entry name" value="MALTOSE_MALTODEXTRIN IMPORT ATP-BINDING PROTEIN MALK"/>
    <property type="match status" value="1"/>
</dbReference>
<dbReference type="GO" id="GO:0016887">
    <property type="term" value="F:ATP hydrolysis activity"/>
    <property type="evidence" value="ECO:0007669"/>
    <property type="project" value="InterPro"/>
</dbReference>
<dbReference type="SUPFAM" id="SSF50331">
    <property type="entry name" value="MOP-like"/>
    <property type="match status" value="1"/>
</dbReference>
<dbReference type="InterPro" id="IPR012340">
    <property type="entry name" value="NA-bd_OB-fold"/>
</dbReference>
<dbReference type="GO" id="GO:0015423">
    <property type="term" value="F:ABC-type maltose transporter activity"/>
    <property type="evidence" value="ECO:0007669"/>
    <property type="project" value="TreeGrafter"/>
</dbReference>
<dbReference type="InterPro" id="IPR017871">
    <property type="entry name" value="ABC_transporter-like_CS"/>
</dbReference>
<accession>A0A4V2V4S5</accession>
<dbReference type="InterPro" id="IPR047641">
    <property type="entry name" value="ABC_transpr_MalK/UgpC-like"/>
</dbReference>
<dbReference type="Proteomes" id="UP000295097">
    <property type="component" value="Unassembled WGS sequence"/>
</dbReference>
<dbReference type="InterPro" id="IPR015855">
    <property type="entry name" value="ABC_transpr_MalK-like"/>
</dbReference>
<dbReference type="InterPro" id="IPR003593">
    <property type="entry name" value="AAA+_ATPase"/>
</dbReference>
<dbReference type="Pfam" id="PF08402">
    <property type="entry name" value="TOBE_2"/>
    <property type="match status" value="1"/>
</dbReference>
<dbReference type="PANTHER" id="PTHR43875">
    <property type="entry name" value="MALTODEXTRIN IMPORT ATP-BINDING PROTEIN MSMX"/>
    <property type="match status" value="1"/>
</dbReference>
<dbReference type="SMART" id="SM00382">
    <property type="entry name" value="AAA"/>
    <property type="match status" value="1"/>
</dbReference>
<dbReference type="RefSeq" id="WP_132308926.1">
    <property type="nucleotide sequence ID" value="NZ_SMAR01000004.1"/>
</dbReference>
<dbReference type="Gene3D" id="2.40.50.140">
    <property type="entry name" value="Nucleic acid-binding proteins"/>
    <property type="match status" value="1"/>
</dbReference>
<protein>
    <submittedName>
        <fullName evidence="7">Carbohydrate ABC transporter ATP-binding protein (CUT1 family)</fullName>
    </submittedName>
</protein>
<dbReference type="Gene3D" id="2.40.50.100">
    <property type="match status" value="1"/>
</dbReference>
<dbReference type="InterPro" id="IPR008995">
    <property type="entry name" value="Mo/tungstate-bd_C_term_dom"/>
</dbReference>
<evidence type="ECO:0000256" key="4">
    <source>
        <dbReference type="ARBA" id="ARBA00022741"/>
    </source>
</evidence>
<name>A0A4V2V4S5_9HYPH</name>
<dbReference type="GO" id="GO:0055052">
    <property type="term" value="C:ATP-binding cassette (ABC) transporter complex, substrate-binding subunit-containing"/>
    <property type="evidence" value="ECO:0007669"/>
    <property type="project" value="TreeGrafter"/>
</dbReference>
<reference evidence="7 8" key="1">
    <citation type="submission" date="2019-03" db="EMBL/GenBank/DDBJ databases">
        <title>Freshwater and sediment microbial communities from various areas in North America, analyzing microbe dynamics in response to fracking.</title>
        <authorList>
            <person name="Lamendella R."/>
        </authorList>
    </citation>
    <scope>NUCLEOTIDE SEQUENCE [LARGE SCALE GENOMIC DNA]</scope>
    <source>
        <strain evidence="7 8">175.2</strain>
    </source>
</reference>
<sequence length="375" mass="40741">MTAQIEIKNITKRYGSLTVLDNISLSIAANEFMVFLGPSGCGKSTLLRMIAGLEAVDEGEIAINGKRIDNLPPGKRGLAMVFQNYAIYPHMSVAENMAFGLKNISVEQSVIDARIKEAARMLEISHLLERKPNQLSGGQRQRVAIGRAIVKEPEAFLFDEPLSNLDAALRVRTRVELAQLRNRVASTMIFVTHDQIEAMTLADRIVVLNNRKIEQIGEPMEIYSRPVSEFVARFVGSPTMNFLPAEITDDGGFALARFPDGAKLKTGVKTADLPEKTMKLGIRAEAVKCVSDAASGTTEGTVDVLERLGDRTLLYTRLGDDSVVVAEDIGLSRAKIGDTVHLAFDGSACHLFDSNGKAYHASAEAAAEGQEAHNV</sequence>
<organism evidence="7 8">
    <name type="scientific">Martelella mediterranea</name>
    <dbReference type="NCBI Taxonomy" id="293089"/>
    <lineage>
        <taxon>Bacteria</taxon>
        <taxon>Pseudomonadati</taxon>
        <taxon>Pseudomonadota</taxon>
        <taxon>Alphaproteobacteria</taxon>
        <taxon>Hyphomicrobiales</taxon>
        <taxon>Aurantimonadaceae</taxon>
        <taxon>Martelella</taxon>
    </lineage>
</organism>
<dbReference type="CDD" id="cd03301">
    <property type="entry name" value="ABC_MalK_N"/>
    <property type="match status" value="1"/>
</dbReference>
<dbReference type="PROSITE" id="PS00211">
    <property type="entry name" value="ABC_TRANSPORTER_1"/>
    <property type="match status" value="1"/>
</dbReference>
<dbReference type="InterPro" id="IPR013611">
    <property type="entry name" value="Transp-assoc_OB_typ2"/>
</dbReference>
<keyword evidence="8" id="KW-1185">Reference proteome</keyword>
<evidence type="ECO:0000313" key="7">
    <source>
        <dbReference type="EMBL" id="TCT42814.1"/>
    </source>
</evidence>
<proteinExistence type="inferred from homology"/>
<dbReference type="InterPro" id="IPR027417">
    <property type="entry name" value="P-loop_NTPase"/>
</dbReference>
<dbReference type="Pfam" id="PF00005">
    <property type="entry name" value="ABC_tran"/>
    <property type="match status" value="1"/>
</dbReference>
<gene>
    <name evidence="7" type="ORF">EDC90_1004115</name>
</gene>
<evidence type="ECO:0000256" key="5">
    <source>
        <dbReference type="ARBA" id="ARBA00022840"/>
    </source>
</evidence>
<dbReference type="SUPFAM" id="SSF52540">
    <property type="entry name" value="P-loop containing nucleoside triphosphate hydrolases"/>
    <property type="match status" value="1"/>
</dbReference>
<dbReference type="GO" id="GO:1990060">
    <property type="term" value="C:maltose transport complex"/>
    <property type="evidence" value="ECO:0007669"/>
    <property type="project" value="TreeGrafter"/>
</dbReference>
<dbReference type="InterPro" id="IPR003439">
    <property type="entry name" value="ABC_transporter-like_ATP-bd"/>
</dbReference>
<keyword evidence="4" id="KW-0547">Nucleotide-binding</keyword>
<evidence type="ECO:0000256" key="2">
    <source>
        <dbReference type="ARBA" id="ARBA00005417"/>
    </source>
</evidence>
<comment type="caution">
    <text evidence="7">The sequence shown here is derived from an EMBL/GenBank/DDBJ whole genome shotgun (WGS) entry which is preliminary data.</text>
</comment>
<dbReference type="FunFam" id="3.40.50.300:FF:000042">
    <property type="entry name" value="Maltose/maltodextrin ABC transporter, ATP-binding protein"/>
    <property type="match status" value="1"/>
</dbReference>
<evidence type="ECO:0000256" key="1">
    <source>
        <dbReference type="ARBA" id="ARBA00004417"/>
    </source>
</evidence>
<comment type="subcellular location">
    <subcellularLocation>
        <location evidence="1">Cell inner membrane</location>
        <topology evidence="1">Peripheral membrane protein</topology>
    </subcellularLocation>
</comment>
<dbReference type="GO" id="GO:0005524">
    <property type="term" value="F:ATP binding"/>
    <property type="evidence" value="ECO:0007669"/>
    <property type="project" value="UniProtKB-KW"/>
</dbReference>
<keyword evidence="3" id="KW-0813">Transport</keyword>
<evidence type="ECO:0000256" key="3">
    <source>
        <dbReference type="ARBA" id="ARBA00022448"/>
    </source>
</evidence>
<dbReference type="NCBIfam" id="NF008653">
    <property type="entry name" value="PRK11650.1"/>
    <property type="match status" value="1"/>
</dbReference>
<dbReference type="PROSITE" id="PS50893">
    <property type="entry name" value="ABC_TRANSPORTER_2"/>
    <property type="match status" value="1"/>
</dbReference>
<keyword evidence="5 7" id="KW-0067">ATP-binding</keyword>
<dbReference type="OrthoDB" id="9802264at2"/>